<evidence type="ECO:0000313" key="3">
    <source>
        <dbReference type="Proteomes" id="UP001051844"/>
    </source>
</evidence>
<dbReference type="AlphaFoldDB" id="A0AA37FAN9"/>
<protein>
    <submittedName>
        <fullName evidence="2">Serine hydrolase</fullName>
    </submittedName>
</protein>
<dbReference type="EMBL" id="BNDZ01000003">
    <property type="protein sequence ID" value="GHI45080.1"/>
    <property type="molecule type" value="Genomic_DNA"/>
</dbReference>
<reference evidence="2" key="1">
    <citation type="submission" date="2022-09" db="EMBL/GenBank/DDBJ databases">
        <title>Whole genome shotgun sequence of Streptomyces albidoflavus NBRC 12854.</title>
        <authorList>
            <person name="Komaki H."/>
            <person name="Tamura T."/>
        </authorList>
    </citation>
    <scope>NUCLEOTIDE SEQUENCE</scope>
    <source>
        <strain evidence="2">NBRC 12854</strain>
    </source>
</reference>
<name>A0AA37FAN9_9ACTN</name>
<evidence type="ECO:0000313" key="2">
    <source>
        <dbReference type="EMBL" id="GHI45080.1"/>
    </source>
</evidence>
<feature type="domain" description="Beta-lactamase class A catalytic" evidence="1">
    <location>
        <begin position="87"/>
        <end position="319"/>
    </location>
</feature>
<dbReference type="SUPFAM" id="SSF56601">
    <property type="entry name" value="beta-lactamase/transpeptidase-like"/>
    <property type="match status" value="1"/>
</dbReference>
<dbReference type="InterPro" id="IPR045155">
    <property type="entry name" value="Beta-lactam_cat"/>
</dbReference>
<dbReference type="PANTHER" id="PTHR35333">
    <property type="entry name" value="BETA-LACTAMASE"/>
    <property type="match status" value="1"/>
</dbReference>
<dbReference type="PANTHER" id="PTHR35333:SF3">
    <property type="entry name" value="BETA-LACTAMASE-TYPE TRANSPEPTIDASE FOLD CONTAINING PROTEIN"/>
    <property type="match status" value="1"/>
</dbReference>
<dbReference type="GO" id="GO:0008800">
    <property type="term" value="F:beta-lactamase activity"/>
    <property type="evidence" value="ECO:0007669"/>
    <property type="project" value="InterPro"/>
</dbReference>
<accession>A0AA37FAN9</accession>
<keyword evidence="2" id="KW-0378">Hydrolase</keyword>
<dbReference type="GO" id="GO:0030655">
    <property type="term" value="P:beta-lactam antibiotic catabolic process"/>
    <property type="evidence" value="ECO:0007669"/>
    <property type="project" value="InterPro"/>
</dbReference>
<dbReference type="GO" id="GO:0046677">
    <property type="term" value="P:response to antibiotic"/>
    <property type="evidence" value="ECO:0007669"/>
    <property type="project" value="InterPro"/>
</dbReference>
<dbReference type="Gene3D" id="3.40.710.10">
    <property type="entry name" value="DD-peptidase/beta-lactamase superfamily"/>
    <property type="match status" value="1"/>
</dbReference>
<evidence type="ECO:0000259" key="1">
    <source>
        <dbReference type="Pfam" id="PF13354"/>
    </source>
</evidence>
<dbReference type="Pfam" id="PF13354">
    <property type="entry name" value="Beta-lactamase2"/>
    <property type="match status" value="1"/>
</dbReference>
<gene>
    <name evidence="2" type="ORF">ScoT_12540</name>
</gene>
<proteinExistence type="predicted"/>
<comment type="caution">
    <text evidence="2">The sequence shown here is derived from an EMBL/GenBank/DDBJ whole genome shotgun (WGS) entry which is preliminary data.</text>
</comment>
<dbReference type="InterPro" id="IPR012338">
    <property type="entry name" value="Beta-lactam/transpept-like"/>
</dbReference>
<dbReference type="InterPro" id="IPR000871">
    <property type="entry name" value="Beta-lactam_class-A"/>
</dbReference>
<organism evidence="2 3">
    <name type="scientific">Streptomyces albidoflavus</name>
    <dbReference type="NCBI Taxonomy" id="1886"/>
    <lineage>
        <taxon>Bacteria</taxon>
        <taxon>Bacillati</taxon>
        <taxon>Actinomycetota</taxon>
        <taxon>Actinomycetes</taxon>
        <taxon>Kitasatosporales</taxon>
        <taxon>Streptomycetaceae</taxon>
        <taxon>Streptomyces</taxon>
        <taxon>Streptomyces albidoflavus group</taxon>
    </lineage>
</organism>
<sequence>MAEGRLSHAKLVGSPTEVQFVGDGDEDAQVAHEIHRQEPYVRGLLMVEDRIRGIFAKAGADGLLHAVPVGTASVAAVAAGTEPGEGEIALGADEPVVIASIFKVLLVLEFARQVAAGQLDPRERVRVTRGDRLGGWGTAGCADDIELSLRDLAFFAMTVSDNSAADLLLARIGLDTVRLLAGELGLDRTRIVGGPRDVLESMLAEVGARDEAEFALRYPELAEERKRRLSALDPLRTNASTPREITRLLRLVWQDEAGPPQACSQVRELMARQAFRHRLVSGFPDGVAVAAKTGTLPGLHMEAGVIRYPDGGLYAVAVFARSRELTASRTEVDAAIGATARIAVDFLRSAGL</sequence>
<dbReference type="Proteomes" id="UP001051844">
    <property type="component" value="Unassembled WGS sequence"/>
</dbReference>